<dbReference type="GO" id="GO:0020037">
    <property type="term" value="F:heme binding"/>
    <property type="evidence" value="ECO:0007669"/>
    <property type="project" value="InterPro"/>
</dbReference>
<protein>
    <recommendedName>
        <fullName evidence="7">Globin</fullName>
    </recommendedName>
</protein>
<dbReference type="EMBL" id="ARYM01000022">
    <property type="protein sequence ID" value="KCZ97286.1"/>
    <property type="molecule type" value="Genomic_DNA"/>
</dbReference>
<organism evidence="5 6">
    <name type="scientific">Hyphomonas polymorpha PS728</name>
    <dbReference type="NCBI Taxonomy" id="1280954"/>
    <lineage>
        <taxon>Bacteria</taxon>
        <taxon>Pseudomonadati</taxon>
        <taxon>Pseudomonadota</taxon>
        <taxon>Alphaproteobacteria</taxon>
        <taxon>Hyphomonadales</taxon>
        <taxon>Hyphomonadaceae</taxon>
        <taxon>Hyphomonas</taxon>
    </lineage>
</organism>
<keyword evidence="1" id="KW-0813">Transport</keyword>
<dbReference type="InterPro" id="IPR001486">
    <property type="entry name" value="Hemoglobin_trunc"/>
</dbReference>
<accession>A0A062VH09</accession>
<evidence type="ECO:0000256" key="2">
    <source>
        <dbReference type="ARBA" id="ARBA00022617"/>
    </source>
</evidence>
<dbReference type="AlphaFoldDB" id="A0A062VH09"/>
<dbReference type="SUPFAM" id="SSF46458">
    <property type="entry name" value="Globin-like"/>
    <property type="match status" value="1"/>
</dbReference>
<dbReference type="Proteomes" id="UP000027100">
    <property type="component" value="Unassembled WGS sequence"/>
</dbReference>
<keyword evidence="6" id="KW-1185">Reference proteome</keyword>
<dbReference type="GO" id="GO:0046872">
    <property type="term" value="F:metal ion binding"/>
    <property type="evidence" value="ECO:0007669"/>
    <property type="project" value="UniProtKB-KW"/>
</dbReference>
<evidence type="ECO:0000256" key="4">
    <source>
        <dbReference type="ARBA" id="ARBA00023004"/>
    </source>
</evidence>
<dbReference type="Gene3D" id="1.10.490.10">
    <property type="entry name" value="Globins"/>
    <property type="match status" value="1"/>
</dbReference>
<evidence type="ECO:0000313" key="5">
    <source>
        <dbReference type="EMBL" id="KCZ97286.1"/>
    </source>
</evidence>
<proteinExistence type="predicted"/>
<evidence type="ECO:0000256" key="1">
    <source>
        <dbReference type="ARBA" id="ARBA00022448"/>
    </source>
</evidence>
<dbReference type="STRING" id="1280954.HPO_15753"/>
<sequence length="149" mass="16852">MTGYRVRSAQERREELRDQAAAFGIDEAYISTLVETFYTRVRGHPVLGPVFDVAISDWGPHLETMKNFWSSVALGTGRYSGRPVPAHARHRHIQQVHFNLWLALFEQTLRDTAATPEAAAFFLERANRIAQSLQYALFGLADLPLNRPG</sequence>
<dbReference type="OrthoDB" id="25954at2"/>
<evidence type="ECO:0008006" key="7">
    <source>
        <dbReference type="Google" id="ProtNLM"/>
    </source>
</evidence>
<comment type="caution">
    <text evidence="5">The sequence shown here is derived from an EMBL/GenBank/DDBJ whole genome shotgun (WGS) entry which is preliminary data.</text>
</comment>
<gene>
    <name evidence="5" type="ORF">HPO_15753</name>
</gene>
<evidence type="ECO:0000313" key="6">
    <source>
        <dbReference type="Proteomes" id="UP000027100"/>
    </source>
</evidence>
<dbReference type="eggNOG" id="COG2346">
    <property type="taxonomic scope" value="Bacteria"/>
</dbReference>
<dbReference type="InterPro" id="IPR009050">
    <property type="entry name" value="Globin-like_sf"/>
</dbReference>
<dbReference type="Pfam" id="PF01152">
    <property type="entry name" value="Bac_globin"/>
    <property type="match status" value="1"/>
</dbReference>
<reference evidence="5 6" key="1">
    <citation type="journal article" date="2014" name="Antonie Van Leeuwenhoek">
        <title>Hyphomonas beringensis sp. nov. and Hyphomonas chukchiensis sp. nov., isolated from surface seawater of the Bering Sea and Chukchi Sea.</title>
        <authorList>
            <person name="Li C."/>
            <person name="Lai Q."/>
            <person name="Li G."/>
            <person name="Dong C."/>
            <person name="Wang J."/>
            <person name="Liao Y."/>
            <person name="Shao Z."/>
        </authorList>
    </citation>
    <scope>NUCLEOTIDE SEQUENCE [LARGE SCALE GENOMIC DNA]</scope>
    <source>
        <strain evidence="5 6">PS728</strain>
    </source>
</reference>
<dbReference type="InterPro" id="IPR012292">
    <property type="entry name" value="Globin/Proto"/>
</dbReference>
<keyword evidence="4" id="KW-0408">Iron</keyword>
<dbReference type="RefSeq" id="WP_035600854.1">
    <property type="nucleotide sequence ID" value="NZ_ARYM01000022.1"/>
</dbReference>
<keyword evidence="2" id="KW-0349">Heme</keyword>
<dbReference type="GO" id="GO:0019825">
    <property type="term" value="F:oxygen binding"/>
    <property type="evidence" value="ECO:0007669"/>
    <property type="project" value="InterPro"/>
</dbReference>
<dbReference type="PATRIC" id="fig|1280954.3.peg.3183"/>
<evidence type="ECO:0000256" key="3">
    <source>
        <dbReference type="ARBA" id="ARBA00022723"/>
    </source>
</evidence>
<dbReference type="CDD" id="cd08916">
    <property type="entry name" value="TrHb3_P"/>
    <property type="match status" value="1"/>
</dbReference>
<name>A0A062VH09_9PROT</name>
<keyword evidence="3" id="KW-0479">Metal-binding</keyword>